<dbReference type="RefSeq" id="WP_150040398.1">
    <property type="nucleotide sequence ID" value="NZ_OW485601.1"/>
</dbReference>
<proteinExistence type="predicted"/>
<dbReference type="AlphaFoldDB" id="A0A5M6IW73"/>
<keyword evidence="1" id="KW-0812">Transmembrane</keyword>
<keyword evidence="1" id="KW-1133">Transmembrane helix</keyword>
<feature type="transmembrane region" description="Helical" evidence="1">
    <location>
        <begin position="134"/>
        <end position="151"/>
    </location>
</feature>
<reference evidence="2 3" key="1">
    <citation type="submission" date="2019-09" db="EMBL/GenBank/DDBJ databases">
        <title>Genome sequence of Rhodovastum atsumiense, a diverse member of the Acetobacteraceae family of non-sulfur purple photosynthetic bacteria.</title>
        <authorList>
            <person name="Meyer T."/>
            <person name="Kyndt J."/>
        </authorList>
    </citation>
    <scope>NUCLEOTIDE SEQUENCE [LARGE SCALE GENOMIC DNA]</scope>
    <source>
        <strain evidence="2 3">DSM 21279</strain>
    </source>
</reference>
<feature type="transmembrane region" description="Helical" evidence="1">
    <location>
        <begin position="267"/>
        <end position="285"/>
    </location>
</feature>
<feature type="transmembrane region" description="Helical" evidence="1">
    <location>
        <begin position="79"/>
        <end position="98"/>
    </location>
</feature>
<dbReference type="Proteomes" id="UP000325255">
    <property type="component" value="Unassembled WGS sequence"/>
</dbReference>
<evidence type="ECO:0000313" key="2">
    <source>
        <dbReference type="EMBL" id="KAA5612583.1"/>
    </source>
</evidence>
<accession>A0A5M6IW73</accession>
<keyword evidence="1" id="KW-0472">Membrane</keyword>
<gene>
    <name evidence="2" type="ORF">F1189_09000</name>
</gene>
<evidence type="ECO:0000313" key="3">
    <source>
        <dbReference type="Proteomes" id="UP000325255"/>
    </source>
</evidence>
<protein>
    <recommendedName>
        <fullName evidence="4">O-antigen ligase domain-containing protein</fullName>
    </recommendedName>
</protein>
<feature type="transmembrane region" description="Helical" evidence="1">
    <location>
        <begin position="370"/>
        <end position="391"/>
    </location>
</feature>
<dbReference type="OrthoDB" id="7280692at2"/>
<evidence type="ECO:0008006" key="4">
    <source>
        <dbReference type="Google" id="ProtNLM"/>
    </source>
</evidence>
<feature type="transmembrane region" description="Helical" evidence="1">
    <location>
        <begin position="163"/>
        <end position="181"/>
    </location>
</feature>
<feature type="transmembrane region" description="Helical" evidence="1">
    <location>
        <begin position="411"/>
        <end position="430"/>
    </location>
</feature>
<organism evidence="2 3">
    <name type="scientific">Rhodovastum atsumiense</name>
    <dbReference type="NCBI Taxonomy" id="504468"/>
    <lineage>
        <taxon>Bacteria</taxon>
        <taxon>Pseudomonadati</taxon>
        <taxon>Pseudomonadota</taxon>
        <taxon>Alphaproteobacteria</taxon>
        <taxon>Acetobacterales</taxon>
        <taxon>Acetobacteraceae</taxon>
        <taxon>Rhodovastum</taxon>
    </lineage>
</organism>
<sequence length="470" mass="49656">MSITVFGMILLPISLWLAYRPIRLLQLALLVAAFEAAAALIFGNFGLQPAMVPGLLFVLYMVSQYAIGMRYPGEGGVLWAMLPLLLLLLYAVMSAWLLPDLFAGRVMVAPQKADPLAPDAFVPLQAGFGNVTQTLYLAFNVLLATVVAIFLTRARIPCESLIAAYLLSGYVVVALALWQFASRVAGLPFPDTLLHSNPGWAIVEQEVGSVPRIQGPFSEPAALAGYMSGIAFCSLWITLRGYRTMWPNVLFLLSLGTILLSTSTTGIVTVAVGLPFTFALALAGGGRAAVGRIGRTAGVLVLGGVMLGALIFATRPSLFDSVQTVVEATLSKGESESFQERSEWDAGALETLAPTYGLGVGWGSYRSSSLIPGLLANAGVFGIAMVIWLLLRLRRLRVQGRVVSRGHAGQILVDGFTAALCGQLAAAAVASPMITAPVFFLQLGCVVGILVRMVIEPRLSAGVTTAPASA</sequence>
<feature type="transmembrane region" description="Helical" evidence="1">
    <location>
        <begin position="49"/>
        <end position="67"/>
    </location>
</feature>
<keyword evidence="3" id="KW-1185">Reference proteome</keyword>
<feature type="transmembrane region" description="Helical" evidence="1">
    <location>
        <begin position="245"/>
        <end position="261"/>
    </location>
</feature>
<feature type="transmembrane region" description="Helical" evidence="1">
    <location>
        <begin position="221"/>
        <end position="238"/>
    </location>
</feature>
<comment type="caution">
    <text evidence="2">The sequence shown here is derived from an EMBL/GenBank/DDBJ whole genome shotgun (WGS) entry which is preliminary data.</text>
</comment>
<evidence type="ECO:0000256" key="1">
    <source>
        <dbReference type="SAM" id="Phobius"/>
    </source>
</evidence>
<feature type="transmembrane region" description="Helical" evidence="1">
    <location>
        <begin position="297"/>
        <end position="314"/>
    </location>
</feature>
<dbReference type="EMBL" id="VWPK01000011">
    <property type="protein sequence ID" value="KAA5612583.1"/>
    <property type="molecule type" value="Genomic_DNA"/>
</dbReference>
<name>A0A5M6IW73_9PROT</name>
<feature type="transmembrane region" description="Helical" evidence="1">
    <location>
        <begin position="436"/>
        <end position="455"/>
    </location>
</feature>